<evidence type="ECO:0000256" key="1">
    <source>
        <dbReference type="SAM" id="MobiDB-lite"/>
    </source>
</evidence>
<feature type="compositionally biased region" description="Acidic residues" evidence="1">
    <location>
        <begin position="242"/>
        <end position="251"/>
    </location>
</feature>
<evidence type="ECO:0000313" key="2">
    <source>
        <dbReference type="EMBL" id="PTL92361.1"/>
    </source>
</evidence>
<feature type="compositionally biased region" description="Low complexity" evidence="1">
    <location>
        <begin position="284"/>
        <end position="302"/>
    </location>
</feature>
<evidence type="ECO:0008006" key="4">
    <source>
        <dbReference type="Google" id="ProtNLM"/>
    </source>
</evidence>
<feature type="compositionally biased region" description="Basic residues" evidence="1">
    <location>
        <begin position="1"/>
        <end position="13"/>
    </location>
</feature>
<accession>A0ABX5IVE8</accession>
<feature type="compositionally biased region" description="Low complexity" evidence="1">
    <location>
        <begin position="68"/>
        <end position="82"/>
    </location>
</feature>
<dbReference type="Pfam" id="PF11748">
    <property type="entry name" value="DUF3306"/>
    <property type="match status" value="1"/>
</dbReference>
<proteinExistence type="predicted"/>
<keyword evidence="3" id="KW-1185">Reference proteome</keyword>
<feature type="compositionally biased region" description="Basic and acidic residues" evidence="1">
    <location>
        <begin position="164"/>
        <end position="173"/>
    </location>
</feature>
<feature type="region of interest" description="Disordered" evidence="1">
    <location>
        <begin position="1"/>
        <end position="139"/>
    </location>
</feature>
<dbReference type="Proteomes" id="UP000241895">
    <property type="component" value="Unassembled WGS sequence"/>
</dbReference>
<evidence type="ECO:0000313" key="3">
    <source>
        <dbReference type="Proteomes" id="UP000241895"/>
    </source>
</evidence>
<feature type="region of interest" description="Disordered" evidence="1">
    <location>
        <begin position="164"/>
        <end position="315"/>
    </location>
</feature>
<gene>
    <name evidence="2" type="ORF">C6W88_17560</name>
</gene>
<sequence length="315" mass="33132">MARRRSRGARKSARVPDVPGRTPHESPVTVVPQEKTQGRWSSLGEHPMSRLSQWSRRKLKDPSVVDGTPPDATAASDAAVDTQRAPAAPIASSDAEPCHSEVDTAAAPEHDAHDGAPPADATSDADVELPPPESLAPGSDIRAYLASGVDRALKKRALRQLFRGERYNLRDGLDDYDDDFRAKLTPLPSETAQRLRRWWDNVDDEDAAEDSVADSAGETPDALSDTPPDALPDTPPGHSDQEDGASDEDVADTTTTPSPSQSQANATTSEAMTQAGERGVSHTSASAKAGRAAPAAGRALAASEEDPEGPGPTSS</sequence>
<feature type="compositionally biased region" description="Basic and acidic residues" evidence="1">
    <location>
        <begin position="96"/>
        <end position="114"/>
    </location>
</feature>
<reference evidence="2 3" key="1">
    <citation type="submission" date="2018-03" db="EMBL/GenBank/DDBJ databases">
        <authorList>
            <person name="Zhou J."/>
            <person name="Li X."/>
            <person name="Xue M."/>
            <person name="Yin J."/>
        </authorList>
    </citation>
    <scope>NUCLEOTIDE SEQUENCE [LARGE SCALE GENOMIC DNA]</scope>
    <source>
        <strain evidence="2 3">SYSU ZJ2214</strain>
    </source>
</reference>
<dbReference type="EMBL" id="PXNS01000012">
    <property type="protein sequence ID" value="PTL92361.1"/>
    <property type="molecule type" value="Genomic_DNA"/>
</dbReference>
<feature type="compositionally biased region" description="Low complexity" evidence="1">
    <location>
        <begin position="213"/>
        <end position="228"/>
    </location>
</feature>
<dbReference type="InterPro" id="IPR021735">
    <property type="entry name" value="DUF3306"/>
</dbReference>
<feature type="compositionally biased region" description="Low complexity" evidence="1">
    <location>
        <begin position="253"/>
        <end position="263"/>
    </location>
</feature>
<name>A0ABX5IVE8_9GAMM</name>
<comment type="caution">
    <text evidence="2">The sequence shown here is derived from an EMBL/GenBank/DDBJ whole genome shotgun (WGS) entry which is preliminary data.</text>
</comment>
<feature type="compositionally biased region" description="Acidic residues" evidence="1">
    <location>
        <begin position="201"/>
        <end position="212"/>
    </location>
</feature>
<protein>
    <recommendedName>
        <fullName evidence="4">DUF3306 domain-containing protein</fullName>
    </recommendedName>
</protein>
<organism evidence="2 3">
    <name type="scientific">Halomonas litopenaei</name>
    <dbReference type="NCBI Taxonomy" id="2109328"/>
    <lineage>
        <taxon>Bacteria</taxon>
        <taxon>Pseudomonadati</taxon>
        <taxon>Pseudomonadota</taxon>
        <taxon>Gammaproteobacteria</taxon>
        <taxon>Oceanospirillales</taxon>
        <taxon>Halomonadaceae</taxon>
        <taxon>Halomonas</taxon>
    </lineage>
</organism>